<dbReference type="Proteomes" id="UP000010471">
    <property type="component" value="Chromosome"/>
</dbReference>
<sequence length="70" mass="8249">MTPTMLRQLWSLIETTQANLLLKLDDATLVQWLLKQYNQGRALNHDEIHLLSDYLNNRVSLIRDLAQQRC</sequence>
<evidence type="ECO:0000313" key="1">
    <source>
        <dbReference type="EMBL" id="AFZ17479.1"/>
    </source>
</evidence>
<name>K9WCJ5_9CYAN</name>
<evidence type="ECO:0000313" key="2">
    <source>
        <dbReference type="Proteomes" id="UP000010471"/>
    </source>
</evidence>
<organism evidence="1 2">
    <name type="scientific">Allocoleopsis franciscana PCC 7113</name>
    <dbReference type="NCBI Taxonomy" id="1173027"/>
    <lineage>
        <taxon>Bacteria</taxon>
        <taxon>Bacillati</taxon>
        <taxon>Cyanobacteriota</taxon>
        <taxon>Cyanophyceae</taxon>
        <taxon>Coleofasciculales</taxon>
        <taxon>Coleofasciculaceae</taxon>
        <taxon>Allocoleopsis</taxon>
        <taxon>Allocoleopsis franciscana</taxon>
    </lineage>
</organism>
<reference evidence="1 2" key="1">
    <citation type="submission" date="2012-06" db="EMBL/GenBank/DDBJ databases">
        <title>Finished chromosome of genome of Microcoleus sp. PCC 7113.</title>
        <authorList>
            <consortium name="US DOE Joint Genome Institute"/>
            <person name="Gugger M."/>
            <person name="Coursin T."/>
            <person name="Rippka R."/>
            <person name="Tandeau De Marsac N."/>
            <person name="Huntemann M."/>
            <person name="Wei C.-L."/>
            <person name="Han J."/>
            <person name="Detter J.C."/>
            <person name="Han C."/>
            <person name="Tapia R."/>
            <person name="Chen A."/>
            <person name="Kyrpides N."/>
            <person name="Mavromatis K."/>
            <person name="Markowitz V."/>
            <person name="Szeto E."/>
            <person name="Ivanova N."/>
            <person name="Pagani I."/>
            <person name="Pati A."/>
            <person name="Goodwin L."/>
            <person name="Nordberg H.P."/>
            <person name="Cantor M.N."/>
            <person name="Hua S.X."/>
            <person name="Woyke T."/>
            <person name="Kerfeld C.A."/>
        </authorList>
    </citation>
    <scope>NUCLEOTIDE SEQUENCE [LARGE SCALE GENOMIC DNA]</scope>
    <source>
        <strain evidence="1 2">PCC 7113</strain>
    </source>
</reference>
<keyword evidence="2" id="KW-1185">Reference proteome</keyword>
<gene>
    <name evidence="1" type="ORF">Mic7113_1608</name>
</gene>
<accession>K9WCJ5</accession>
<dbReference type="AlphaFoldDB" id="K9WCJ5"/>
<dbReference type="EMBL" id="CP003630">
    <property type="protein sequence ID" value="AFZ17479.1"/>
    <property type="molecule type" value="Genomic_DNA"/>
</dbReference>
<dbReference type="STRING" id="1173027.Mic7113_1608"/>
<proteinExistence type="predicted"/>
<protein>
    <submittedName>
        <fullName evidence="1">Uncharacterized protein</fullName>
    </submittedName>
</protein>
<dbReference type="eggNOG" id="ENOG50331PV">
    <property type="taxonomic scope" value="Bacteria"/>
</dbReference>
<dbReference type="PATRIC" id="fig|1173027.3.peg.1781"/>
<dbReference type="HOGENOM" id="CLU_183003_1_1_3"/>
<dbReference type="RefSeq" id="WP_015181635.1">
    <property type="nucleotide sequence ID" value="NC_019738.1"/>
</dbReference>
<dbReference type="OrthoDB" id="426600at2"/>
<dbReference type="KEGG" id="mic:Mic7113_1608"/>